<keyword evidence="2" id="KW-1185">Reference proteome</keyword>
<accession>A0ABV0N9A7</accession>
<dbReference type="EMBL" id="JAHRIO010030188">
    <property type="protein sequence ID" value="MEQ2167489.1"/>
    <property type="molecule type" value="Genomic_DNA"/>
</dbReference>
<feature type="non-terminal residue" evidence="1">
    <location>
        <position position="1"/>
    </location>
</feature>
<sequence length="76" mass="7989">PIVPSSAPPTAEEKSSCDNTEFGCCPDGKTPSSTPEGANCPRNLSLPSAPRLSLSPVLGYLTDCEKRDSLWLPGEL</sequence>
<reference evidence="1 2" key="1">
    <citation type="submission" date="2021-06" db="EMBL/GenBank/DDBJ databases">
        <authorList>
            <person name="Palmer J.M."/>
        </authorList>
    </citation>
    <scope>NUCLEOTIDE SEQUENCE [LARGE SCALE GENOMIC DNA]</scope>
    <source>
        <strain evidence="1 2">GA_2019</strain>
        <tissue evidence="1">Muscle</tissue>
    </source>
</reference>
<name>A0ABV0N9A7_9TELE</name>
<comment type="caution">
    <text evidence="1">The sequence shown here is derived from an EMBL/GenBank/DDBJ whole genome shotgun (WGS) entry which is preliminary data.</text>
</comment>
<dbReference type="Proteomes" id="UP001476798">
    <property type="component" value="Unassembled WGS sequence"/>
</dbReference>
<organism evidence="1 2">
    <name type="scientific">Goodea atripinnis</name>
    <dbReference type="NCBI Taxonomy" id="208336"/>
    <lineage>
        <taxon>Eukaryota</taxon>
        <taxon>Metazoa</taxon>
        <taxon>Chordata</taxon>
        <taxon>Craniata</taxon>
        <taxon>Vertebrata</taxon>
        <taxon>Euteleostomi</taxon>
        <taxon>Actinopterygii</taxon>
        <taxon>Neopterygii</taxon>
        <taxon>Teleostei</taxon>
        <taxon>Neoteleostei</taxon>
        <taxon>Acanthomorphata</taxon>
        <taxon>Ovalentaria</taxon>
        <taxon>Atherinomorphae</taxon>
        <taxon>Cyprinodontiformes</taxon>
        <taxon>Goodeidae</taxon>
        <taxon>Goodea</taxon>
    </lineage>
</organism>
<evidence type="ECO:0000313" key="2">
    <source>
        <dbReference type="Proteomes" id="UP001476798"/>
    </source>
</evidence>
<evidence type="ECO:0000313" key="1">
    <source>
        <dbReference type="EMBL" id="MEQ2167489.1"/>
    </source>
</evidence>
<protein>
    <submittedName>
        <fullName evidence="1">Uncharacterized protein</fullName>
    </submittedName>
</protein>
<proteinExistence type="predicted"/>
<gene>
    <name evidence="1" type="ORF">GOODEAATRI_004729</name>
</gene>